<evidence type="ECO:0000259" key="3">
    <source>
        <dbReference type="Pfam" id="PF07727"/>
    </source>
</evidence>
<comment type="caution">
    <text evidence="5">The sequence shown here is derived from an EMBL/GenBank/DDBJ whole genome shotgun (WGS) entry which is preliminary data.</text>
</comment>
<dbReference type="PANTHER" id="PTHR42648:SF28">
    <property type="entry name" value="TRANSPOSON-ENCODED PROTEIN WITH RIBONUCLEASE H-LIKE AND RETROVIRUS ZINC FINGER-LIKE DOMAINS"/>
    <property type="match status" value="1"/>
</dbReference>
<accession>A0A438EZI2</accession>
<sequence>MFLFECYAVTMLGNIFLHPLLLLCPNMEFHQSSCAHTPQQNGVAEPCYLINRMPSSILHDQIPHSLLFPTQPLYFLPPHVFGCTCFVHTLTPGQDKLSTKATKCIFLGYSRLQKGYRCYSLDTHRYILSFDVTFFEDSPFFSSSESLPISKVYHRQHRAVAPPLSSTEVLDDSPLVQSISPTPTLSSIDHLPIALRKVGCRWVYTVKVCPDGQLDIKNALLHGELLEEVYMEQSPGFVAQGESSLACKLRRSLYGLKQSPRAWSGHFSSVVQEFGMLRSEVDHSVFYHHNSSSQCIYLAQGAPRRKVVLEPEAQGASKARALVK</sequence>
<evidence type="ECO:0000313" key="6">
    <source>
        <dbReference type="Proteomes" id="UP000288805"/>
    </source>
</evidence>
<dbReference type="InterPro" id="IPR013103">
    <property type="entry name" value="RVT_2"/>
</dbReference>
<name>A0A438EZI2_VITVI</name>
<dbReference type="PANTHER" id="PTHR42648">
    <property type="entry name" value="TRANSPOSASE, PUTATIVE-RELATED"/>
    <property type="match status" value="1"/>
</dbReference>
<dbReference type="AlphaFoldDB" id="A0A438EZI2"/>
<dbReference type="Pfam" id="PF25597">
    <property type="entry name" value="SH3_retrovirus"/>
    <property type="match status" value="1"/>
</dbReference>
<organism evidence="5 6">
    <name type="scientific">Vitis vinifera</name>
    <name type="common">Grape</name>
    <dbReference type="NCBI Taxonomy" id="29760"/>
    <lineage>
        <taxon>Eukaryota</taxon>
        <taxon>Viridiplantae</taxon>
        <taxon>Streptophyta</taxon>
        <taxon>Embryophyta</taxon>
        <taxon>Tracheophyta</taxon>
        <taxon>Spermatophyta</taxon>
        <taxon>Magnoliopsida</taxon>
        <taxon>eudicotyledons</taxon>
        <taxon>Gunneridae</taxon>
        <taxon>Pentapetalae</taxon>
        <taxon>rosids</taxon>
        <taxon>Vitales</taxon>
        <taxon>Vitaceae</taxon>
        <taxon>Viteae</taxon>
        <taxon>Vitis</taxon>
    </lineage>
</organism>
<keyword evidence="2" id="KW-0378">Hydrolase</keyword>
<keyword evidence="1" id="KW-0479">Metal-binding</keyword>
<feature type="domain" description="Reverse transcriptase Ty1/copia-type" evidence="3">
    <location>
        <begin position="213"/>
        <end position="294"/>
    </location>
</feature>
<reference evidence="5 6" key="1">
    <citation type="journal article" date="2018" name="PLoS Genet.">
        <title>Population sequencing reveals clonal diversity and ancestral inbreeding in the grapevine cultivar Chardonnay.</title>
        <authorList>
            <person name="Roach M.J."/>
            <person name="Johnson D.L."/>
            <person name="Bohlmann J."/>
            <person name="van Vuuren H.J."/>
            <person name="Jones S.J."/>
            <person name="Pretorius I.S."/>
            <person name="Schmidt S.A."/>
            <person name="Borneman A.R."/>
        </authorList>
    </citation>
    <scope>NUCLEOTIDE SEQUENCE [LARGE SCALE GENOMIC DNA]</scope>
    <source>
        <strain evidence="6">cv. Chardonnay</strain>
        <tissue evidence="5">Leaf</tissue>
    </source>
</reference>
<feature type="domain" description="Retroviral polymerase SH3-like" evidence="4">
    <location>
        <begin position="83"/>
        <end position="145"/>
    </location>
</feature>
<dbReference type="Proteomes" id="UP000288805">
    <property type="component" value="Unassembled WGS sequence"/>
</dbReference>
<dbReference type="Pfam" id="PF07727">
    <property type="entry name" value="RVT_2"/>
    <property type="match status" value="1"/>
</dbReference>
<evidence type="ECO:0000256" key="1">
    <source>
        <dbReference type="ARBA" id="ARBA00022723"/>
    </source>
</evidence>
<evidence type="ECO:0000256" key="2">
    <source>
        <dbReference type="ARBA" id="ARBA00022801"/>
    </source>
</evidence>
<evidence type="ECO:0000313" key="5">
    <source>
        <dbReference type="EMBL" id="RVW53096.1"/>
    </source>
</evidence>
<dbReference type="GO" id="GO:0046872">
    <property type="term" value="F:metal ion binding"/>
    <property type="evidence" value="ECO:0007669"/>
    <property type="project" value="UniProtKB-KW"/>
</dbReference>
<dbReference type="InterPro" id="IPR057670">
    <property type="entry name" value="SH3_retrovirus"/>
</dbReference>
<protein>
    <submittedName>
        <fullName evidence="5">Retrovirus-related Pol polyprotein from transposon TNT 1-94</fullName>
    </submittedName>
</protein>
<dbReference type="InterPro" id="IPR039537">
    <property type="entry name" value="Retrotran_Ty1/copia-like"/>
</dbReference>
<dbReference type="GO" id="GO:0016787">
    <property type="term" value="F:hydrolase activity"/>
    <property type="evidence" value="ECO:0007669"/>
    <property type="project" value="UniProtKB-KW"/>
</dbReference>
<dbReference type="EMBL" id="QGNW01001158">
    <property type="protein sequence ID" value="RVW53096.1"/>
    <property type="molecule type" value="Genomic_DNA"/>
</dbReference>
<gene>
    <name evidence="5" type="primary">POLX_338</name>
    <name evidence="5" type="ORF">CK203_080671</name>
</gene>
<proteinExistence type="predicted"/>
<evidence type="ECO:0000259" key="4">
    <source>
        <dbReference type="Pfam" id="PF25597"/>
    </source>
</evidence>